<dbReference type="InterPro" id="IPR029024">
    <property type="entry name" value="TerB-like"/>
</dbReference>
<evidence type="ECO:0000259" key="1">
    <source>
        <dbReference type="PROSITE" id="PS50076"/>
    </source>
</evidence>
<gene>
    <name evidence="2" type="ORF">B1A_07632</name>
</gene>
<dbReference type="Gene3D" id="1.10.287.110">
    <property type="entry name" value="DnaJ domain"/>
    <property type="match status" value="1"/>
</dbReference>
<reference evidence="2" key="2">
    <citation type="journal article" date="2014" name="ISME J.">
        <title>Microbial stratification in low pH oxic and suboxic macroscopic growths along an acid mine drainage.</title>
        <authorList>
            <person name="Mendez-Garcia C."/>
            <person name="Mesa V."/>
            <person name="Sprenger R.R."/>
            <person name="Richter M."/>
            <person name="Diez M.S."/>
            <person name="Solano J."/>
            <person name="Bargiela R."/>
            <person name="Golyshina O.V."/>
            <person name="Manteca A."/>
            <person name="Ramos J.L."/>
            <person name="Gallego J.R."/>
            <person name="Llorente I."/>
            <person name="Martins Dos Santos V.A."/>
            <person name="Jensen O.N."/>
            <person name="Pelaez A.I."/>
            <person name="Sanchez J."/>
            <person name="Ferrer M."/>
        </authorList>
    </citation>
    <scope>NUCLEOTIDE SEQUENCE</scope>
</reference>
<name>T1BCW6_9ZZZZ</name>
<protein>
    <submittedName>
        <fullName evidence="2">Dna-J like membrane chaperone protein</fullName>
    </submittedName>
</protein>
<evidence type="ECO:0000313" key="2">
    <source>
        <dbReference type="EMBL" id="EQD67667.1"/>
    </source>
</evidence>
<dbReference type="PRINTS" id="PR00625">
    <property type="entry name" value="JDOMAIN"/>
</dbReference>
<feature type="domain" description="J" evidence="1">
    <location>
        <begin position="135"/>
        <end position="202"/>
    </location>
</feature>
<reference evidence="2" key="1">
    <citation type="submission" date="2013-08" db="EMBL/GenBank/DDBJ databases">
        <authorList>
            <person name="Mendez C."/>
            <person name="Richter M."/>
            <person name="Ferrer M."/>
            <person name="Sanchez J."/>
        </authorList>
    </citation>
    <scope>NUCLEOTIDE SEQUENCE</scope>
</reference>
<dbReference type="InterPro" id="IPR036869">
    <property type="entry name" value="J_dom_sf"/>
</dbReference>
<dbReference type="PROSITE" id="PS50076">
    <property type="entry name" value="DNAJ_2"/>
    <property type="match status" value="1"/>
</dbReference>
<dbReference type="Gene3D" id="1.10.3680.10">
    <property type="entry name" value="TerB-like"/>
    <property type="match status" value="1"/>
</dbReference>
<dbReference type="InterPro" id="IPR001623">
    <property type="entry name" value="DnaJ_domain"/>
</dbReference>
<dbReference type="Pfam" id="PF00226">
    <property type="entry name" value="DnaJ"/>
    <property type="match status" value="1"/>
</dbReference>
<dbReference type="EMBL" id="AUZX01005486">
    <property type="protein sequence ID" value="EQD67667.1"/>
    <property type="molecule type" value="Genomic_DNA"/>
</dbReference>
<sequence>MGCLAKADGRVSEQEIAAARGVMTQLRLSAAQVHSAIEHFTEGKQAQFDLQAEVAELNRACLGRPHLKRVFVELQMRAALAGNDLEGPVRPMLASIAARLGLSGLEFAQIEAALRIHARAFGQPPGRDAAQDLERAYSVLGVRPGDSDHDIVKAYRRQLSRNHPDKLKANGLPDSMLEHAKQRTQQVIEAFELIRDRRGMKT</sequence>
<dbReference type="SMART" id="SM00271">
    <property type="entry name" value="DnaJ"/>
    <property type="match status" value="1"/>
</dbReference>
<accession>T1BCW6</accession>
<comment type="caution">
    <text evidence="2">The sequence shown here is derived from an EMBL/GenBank/DDBJ whole genome shotgun (WGS) entry which is preliminary data.</text>
</comment>
<dbReference type="InterPro" id="IPR007791">
    <property type="entry name" value="DjlA_N"/>
</dbReference>
<dbReference type="SUPFAM" id="SSF46565">
    <property type="entry name" value="Chaperone J-domain"/>
    <property type="match status" value="1"/>
</dbReference>
<dbReference type="AlphaFoldDB" id="T1BCW6"/>
<dbReference type="NCBIfam" id="NF006948">
    <property type="entry name" value="PRK09430.1"/>
    <property type="match status" value="1"/>
</dbReference>
<organism evidence="2">
    <name type="scientific">mine drainage metagenome</name>
    <dbReference type="NCBI Taxonomy" id="410659"/>
    <lineage>
        <taxon>unclassified sequences</taxon>
        <taxon>metagenomes</taxon>
        <taxon>ecological metagenomes</taxon>
    </lineage>
</organism>
<dbReference type="CDD" id="cd07316">
    <property type="entry name" value="terB_like_DjlA"/>
    <property type="match status" value="1"/>
</dbReference>
<dbReference type="CDD" id="cd06257">
    <property type="entry name" value="DnaJ"/>
    <property type="match status" value="1"/>
</dbReference>
<proteinExistence type="predicted"/>
<dbReference type="Pfam" id="PF05099">
    <property type="entry name" value="TerB"/>
    <property type="match status" value="1"/>
</dbReference>